<dbReference type="GO" id="GO:0008270">
    <property type="term" value="F:zinc ion binding"/>
    <property type="evidence" value="ECO:0007669"/>
    <property type="project" value="UniProtKB-KW"/>
</dbReference>
<sequence>MSEPRLRPDMGDDNSAASFEKTLSTLSTKIAQTTTRLDQQRQSSRRVKALWTLYSTFAYLFYSIILALVLGWESWGIKEYAAIAGGPVLIYGVRTLSSRIFDYRISRIQRRLDDFHKQREETIEKLKVATKYNSTQQLLEKIFDYRISRIQRRLDDFHKQREETIEKLKVATKYNSTQQLLEKYGGESPKPSPGPKGQPEKGRPAQQPQDVARTGLQPPPTANIRRSPSAPQTPNDLPSPNYPSPPFELTQAGPKTPQQPSFPPSFPIQTPINQSSFAPNAFPQNGESLEPSNWYDRLLDVLLGEDETQPRNRMVMMCSACRLVNGQAPPGIKTLEELGRWRCGSCGAWNGVESEATEILNNLRQDAVPAEGTWEPVSKADADTQSSEGTEEGVMVTSSEEEQVDSIVSDAEDQKEEEPKPAPVRRSKRGAKGDKAEE</sequence>
<feature type="domain" description="Lunapark zinc ribbon" evidence="4">
    <location>
        <begin position="294"/>
        <end position="350"/>
    </location>
</feature>
<keyword evidence="1" id="KW-0472">Membrane</keyword>
<dbReference type="AlphaFoldDB" id="A0A0A2KR22"/>
<organism evidence="5 6">
    <name type="scientific">Penicillium italicum</name>
    <name type="common">Blue mold</name>
    <dbReference type="NCBI Taxonomy" id="40296"/>
    <lineage>
        <taxon>Eukaryota</taxon>
        <taxon>Fungi</taxon>
        <taxon>Dikarya</taxon>
        <taxon>Ascomycota</taxon>
        <taxon>Pezizomycotina</taxon>
        <taxon>Eurotiomycetes</taxon>
        <taxon>Eurotiomycetidae</taxon>
        <taxon>Eurotiales</taxon>
        <taxon>Aspergillaceae</taxon>
        <taxon>Penicillium</taxon>
    </lineage>
</organism>
<comment type="domain">
    <text evidence="1">The C4-type zinc finger motif is necessary both for its ER three-way tubular junction localization and formation.</text>
</comment>
<keyword evidence="1" id="KW-0812">Transmembrane</keyword>
<evidence type="ECO:0000256" key="3">
    <source>
        <dbReference type="SAM" id="MobiDB-lite"/>
    </source>
</evidence>
<evidence type="ECO:0000259" key="4">
    <source>
        <dbReference type="Pfam" id="PF10058"/>
    </source>
</evidence>
<feature type="compositionally biased region" description="Polar residues" evidence="3">
    <location>
        <begin position="273"/>
        <end position="289"/>
    </location>
</feature>
<keyword evidence="1" id="KW-0862">Zinc</keyword>
<dbReference type="PANTHER" id="PTHR22166:SF12">
    <property type="entry name" value="ENDOPLASMIC RETICULUM JUNCTION FORMATION PROTEIN LUNAPARK"/>
    <property type="match status" value="1"/>
</dbReference>
<dbReference type="InterPro" id="IPR040115">
    <property type="entry name" value="Lnp"/>
</dbReference>
<keyword evidence="1" id="KW-0863">Zinc-finger</keyword>
<comment type="similarity">
    <text evidence="1">Belongs to the lunapark family.</text>
</comment>
<feature type="transmembrane region" description="Helical" evidence="1">
    <location>
        <begin position="49"/>
        <end position="70"/>
    </location>
</feature>
<proteinExistence type="inferred from homology"/>
<feature type="region of interest" description="Disordered" evidence="3">
    <location>
        <begin position="183"/>
        <end position="289"/>
    </location>
</feature>
<dbReference type="STRING" id="40296.A0A0A2KR22"/>
<comment type="function">
    <text evidence="1">Plays a role in determining ER morphology.</text>
</comment>
<feature type="coiled-coil region" evidence="2">
    <location>
        <begin position="105"/>
        <end position="167"/>
    </location>
</feature>
<dbReference type="InterPro" id="IPR019273">
    <property type="entry name" value="Lunapark_Znf"/>
</dbReference>
<keyword evidence="1" id="KW-0256">Endoplasmic reticulum</keyword>
<protein>
    <recommendedName>
        <fullName evidence="1">Endoplasmic reticulum junction formation protein lunapark</fullName>
    </recommendedName>
</protein>
<dbReference type="OMA" id="PKWYDRI"/>
<comment type="caution">
    <text evidence="5">The sequence shown here is derived from an EMBL/GenBank/DDBJ whole genome shotgun (WGS) entry which is preliminary data.</text>
</comment>
<comment type="subcellular location">
    <subcellularLocation>
        <location evidence="1">Endoplasmic reticulum membrane</location>
        <topology evidence="1">Multi-pass membrane protein</topology>
    </subcellularLocation>
</comment>
<keyword evidence="2" id="KW-0175">Coiled coil</keyword>
<keyword evidence="1" id="KW-0479">Metal-binding</keyword>
<feature type="compositionally biased region" description="Polar residues" evidence="3">
    <location>
        <begin position="224"/>
        <end position="238"/>
    </location>
</feature>
<evidence type="ECO:0000256" key="2">
    <source>
        <dbReference type="SAM" id="Coils"/>
    </source>
</evidence>
<gene>
    <name evidence="5" type="ORF">PITC_046030</name>
</gene>
<evidence type="ECO:0000313" key="5">
    <source>
        <dbReference type="EMBL" id="KGO66815.1"/>
    </source>
</evidence>
<dbReference type="GO" id="GO:1903373">
    <property type="term" value="P:positive regulation of endoplasmic reticulum tubular network organization"/>
    <property type="evidence" value="ECO:0007669"/>
    <property type="project" value="UniProtKB-UniRule"/>
</dbReference>
<accession>A0A0A2KR22</accession>
<dbReference type="GO" id="GO:0071788">
    <property type="term" value="P:endoplasmic reticulum tubular network maintenance"/>
    <property type="evidence" value="ECO:0007669"/>
    <property type="project" value="UniProtKB-UniRule"/>
</dbReference>
<feature type="region of interest" description="Disordered" evidence="3">
    <location>
        <begin position="370"/>
        <end position="438"/>
    </location>
</feature>
<dbReference type="PhylomeDB" id="A0A0A2KR22"/>
<dbReference type="HOGENOM" id="CLU_039522_1_0_1"/>
<keyword evidence="1" id="KW-1133">Transmembrane helix</keyword>
<dbReference type="Proteomes" id="UP000030104">
    <property type="component" value="Unassembled WGS sequence"/>
</dbReference>
<reference evidence="5 6" key="1">
    <citation type="journal article" date="2015" name="Mol. Plant Microbe Interact.">
        <title>Genome, transcriptome, and functional analyses of Penicillium expansum provide new insights into secondary metabolism and pathogenicity.</title>
        <authorList>
            <person name="Ballester A.R."/>
            <person name="Marcet-Houben M."/>
            <person name="Levin E."/>
            <person name="Sela N."/>
            <person name="Selma-Lazaro C."/>
            <person name="Carmona L."/>
            <person name="Wisniewski M."/>
            <person name="Droby S."/>
            <person name="Gonzalez-Candelas L."/>
            <person name="Gabaldon T."/>
        </authorList>
    </citation>
    <scope>NUCLEOTIDE SEQUENCE [LARGE SCALE GENOMIC DNA]</scope>
    <source>
        <strain evidence="5 6">PHI-1</strain>
    </source>
</reference>
<keyword evidence="6" id="KW-1185">Reference proteome</keyword>
<dbReference type="GO" id="GO:0098826">
    <property type="term" value="C:endoplasmic reticulum tubular network membrane"/>
    <property type="evidence" value="ECO:0007669"/>
    <property type="project" value="UniProtKB-UniRule"/>
</dbReference>
<dbReference type="Pfam" id="PF10058">
    <property type="entry name" value="Zn_ribbon_10"/>
    <property type="match status" value="1"/>
</dbReference>
<dbReference type="OrthoDB" id="1725934at2759"/>
<dbReference type="EMBL" id="JQGA01001347">
    <property type="protein sequence ID" value="KGO66815.1"/>
    <property type="molecule type" value="Genomic_DNA"/>
</dbReference>
<feature type="compositionally biased region" description="Acidic residues" evidence="3">
    <location>
        <begin position="399"/>
        <end position="416"/>
    </location>
</feature>
<name>A0A0A2KR22_PENIT</name>
<evidence type="ECO:0000256" key="1">
    <source>
        <dbReference type="RuleBase" id="RU367073"/>
    </source>
</evidence>
<evidence type="ECO:0000313" key="6">
    <source>
        <dbReference type="Proteomes" id="UP000030104"/>
    </source>
</evidence>
<dbReference type="PANTHER" id="PTHR22166">
    <property type="entry name" value="ENDOPLASMIC RETICULUM JUNCTION FORMATION PROTEIN LUNAPARK"/>
    <property type="match status" value="1"/>
</dbReference>
<comment type="caution">
    <text evidence="1">Lacks conserved residue(s) required for the propagation of feature annotation.</text>
</comment>